<dbReference type="Proteomes" id="UP000587070">
    <property type="component" value="Unassembled WGS sequence"/>
</dbReference>
<evidence type="ECO:0000313" key="3">
    <source>
        <dbReference type="EMBL" id="MBB4247889.1"/>
    </source>
</evidence>
<feature type="region of interest" description="Disordered" evidence="1">
    <location>
        <begin position="271"/>
        <end position="299"/>
    </location>
</feature>
<evidence type="ECO:0000259" key="2">
    <source>
        <dbReference type="SMART" id="SM00382"/>
    </source>
</evidence>
<dbReference type="OrthoDB" id="9783370at2"/>
<name>A0A840GI79_RHOTE</name>
<dbReference type="InterPro" id="IPR003593">
    <property type="entry name" value="AAA+_ATPase"/>
</dbReference>
<gene>
    <name evidence="3" type="ORF">GGD90_002275</name>
</gene>
<dbReference type="AlphaFoldDB" id="A0A840GI79"/>
<dbReference type="InterPro" id="IPR017466">
    <property type="entry name" value="XrtA-assoc_ATPase-like"/>
</dbReference>
<proteinExistence type="predicted"/>
<keyword evidence="4" id="KW-1185">Reference proteome</keyword>
<dbReference type="InterPro" id="IPR027417">
    <property type="entry name" value="P-loop_NTPase"/>
</dbReference>
<dbReference type="NCBIfam" id="TIGR03015">
    <property type="entry name" value="pepcterm_ATPase"/>
    <property type="match status" value="1"/>
</dbReference>
<dbReference type="PANTHER" id="PTHR35894:SF1">
    <property type="entry name" value="PHOSPHORIBULOKINASE _ URIDINE KINASE FAMILY"/>
    <property type="match status" value="1"/>
</dbReference>
<dbReference type="PANTHER" id="PTHR35894">
    <property type="entry name" value="GENERAL SECRETION PATHWAY PROTEIN A-RELATED"/>
    <property type="match status" value="1"/>
</dbReference>
<dbReference type="Gene3D" id="3.40.50.300">
    <property type="entry name" value="P-loop containing nucleotide triphosphate hydrolases"/>
    <property type="match status" value="1"/>
</dbReference>
<dbReference type="SUPFAM" id="SSF52540">
    <property type="entry name" value="P-loop containing nucleoside triphosphate hydrolases"/>
    <property type="match status" value="1"/>
</dbReference>
<dbReference type="Pfam" id="PF13401">
    <property type="entry name" value="AAA_22"/>
    <property type="match status" value="1"/>
</dbReference>
<dbReference type="SMART" id="SM00382">
    <property type="entry name" value="AAA"/>
    <property type="match status" value="1"/>
</dbReference>
<dbReference type="InterPro" id="IPR049945">
    <property type="entry name" value="AAA_22"/>
</dbReference>
<organism evidence="3 4">
    <name type="scientific">Rhodocyclus tenuis</name>
    <name type="common">Rhodospirillum tenue</name>
    <dbReference type="NCBI Taxonomy" id="1066"/>
    <lineage>
        <taxon>Bacteria</taxon>
        <taxon>Pseudomonadati</taxon>
        <taxon>Pseudomonadota</taxon>
        <taxon>Betaproteobacteria</taxon>
        <taxon>Rhodocyclales</taxon>
        <taxon>Rhodocyclaceae</taxon>
        <taxon>Rhodocyclus</taxon>
    </lineage>
</organism>
<protein>
    <submittedName>
        <fullName evidence="3">Putative secretion ATPase (PEP-CTERM system associated)</fullName>
    </submittedName>
</protein>
<evidence type="ECO:0000256" key="1">
    <source>
        <dbReference type="SAM" id="MobiDB-lite"/>
    </source>
</evidence>
<accession>A0A840GI79</accession>
<reference evidence="3 4" key="1">
    <citation type="submission" date="2020-08" db="EMBL/GenBank/DDBJ databases">
        <title>Genome sequencing of Purple Non-Sulfur Bacteria from various extreme environments.</title>
        <authorList>
            <person name="Mayer M."/>
        </authorList>
    </citation>
    <scope>NUCLEOTIDE SEQUENCE [LARGE SCALE GENOMIC DNA]</scope>
    <source>
        <strain evidence="3 4">2761</strain>
    </source>
</reference>
<feature type="domain" description="AAA+ ATPase" evidence="2">
    <location>
        <begin position="42"/>
        <end position="205"/>
    </location>
</feature>
<sequence>MYTAFYGLTHKPFQLNPDPAFYYGSKQHRRAAAYLDYGMHQHEGFIVVTGEVGAGKTTIVRGMLDNLDQDKVFAAHLVSTQLDAEDTLQLVGAAFGLRTRGVSKADVLMSLEAFLISMTTKGKRCLLVVDEAQNLTSRAVEELRMLSNFQFGNHALLQSFLIGQPEFRQMLQSPHMMQFRQRVIAACHIAPLDAEDTRSYIEHRLKCAGSTGLPHIQPAAFDAIFKASGGIPRRINAVCDRLLLSGFLNGKTDFDAQAVEEVAHEIQEETMGATFTPEPGNLSADAPNGRSLPRLAPNEDAAMDNPAAVLASLNVQQFGERLRRLERSLLQIERINTATLNLLQQLVENGSQLSAGNEPPQPIPLHSAKKKT</sequence>
<evidence type="ECO:0000313" key="4">
    <source>
        <dbReference type="Proteomes" id="UP000587070"/>
    </source>
</evidence>
<dbReference type="EMBL" id="JACIGE010000008">
    <property type="protein sequence ID" value="MBB4247889.1"/>
    <property type="molecule type" value="Genomic_DNA"/>
</dbReference>
<comment type="caution">
    <text evidence="3">The sequence shown here is derived from an EMBL/GenBank/DDBJ whole genome shotgun (WGS) entry which is preliminary data.</text>
</comment>
<feature type="region of interest" description="Disordered" evidence="1">
    <location>
        <begin position="352"/>
        <end position="372"/>
    </location>
</feature>
<dbReference type="GO" id="GO:0016887">
    <property type="term" value="F:ATP hydrolysis activity"/>
    <property type="evidence" value="ECO:0007669"/>
    <property type="project" value="InterPro"/>
</dbReference>
<dbReference type="InterPro" id="IPR052026">
    <property type="entry name" value="ExeA_AAA_ATPase_DNA-bind"/>
</dbReference>
<dbReference type="RefSeq" id="WP_153116966.1">
    <property type="nucleotide sequence ID" value="NZ_JACIGE010000008.1"/>
</dbReference>